<evidence type="ECO:0000256" key="4">
    <source>
        <dbReference type="ARBA" id="ARBA00022840"/>
    </source>
</evidence>
<dbReference type="GO" id="GO:0005524">
    <property type="term" value="F:ATP binding"/>
    <property type="evidence" value="ECO:0007669"/>
    <property type="project" value="UniProtKB-KW"/>
</dbReference>
<feature type="region of interest" description="Disordered" evidence="7">
    <location>
        <begin position="163"/>
        <end position="328"/>
    </location>
</feature>
<dbReference type="Gene3D" id="3.40.50.10810">
    <property type="entry name" value="Tandem AAA-ATPase domain"/>
    <property type="match status" value="1"/>
</dbReference>
<dbReference type="GO" id="GO:0003682">
    <property type="term" value="F:chromatin binding"/>
    <property type="evidence" value="ECO:0007669"/>
    <property type="project" value="TreeGrafter"/>
</dbReference>
<dbReference type="PROSITE" id="PS51192">
    <property type="entry name" value="HELICASE_ATP_BIND_1"/>
    <property type="match status" value="1"/>
</dbReference>
<keyword evidence="6" id="KW-0175">Coiled coil</keyword>
<evidence type="ECO:0000313" key="11">
    <source>
        <dbReference type="Proteomes" id="UP000076532"/>
    </source>
</evidence>
<comment type="subcellular location">
    <subcellularLocation>
        <location evidence="1">Nucleus</location>
    </subcellularLocation>
</comment>
<dbReference type="PROSITE" id="PS51194">
    <property type="entry name" value="HELICASE_CTER"/>
    <property type="match status" value="1"/>
</dbReference>
<gene>
    <name evidence="10" type="ORF">FIBSPDRAFT_1037631</name>
</gene>
<dbReference type="GO" id="GO:0140658">
    <property type="term" value="F:ATP-dependent chromatin remodeler activity"/>
    <property type="evidence" value="ECO:0007669"/>
    <property type="project" value="TreeGrafter"/>
</dbReference>
<dbReference type="PANTHER" id="PTHR45623">
    <property type="entry name" value="CHROMODOMAIN-HELICASE-DNA-BINDING PROTEIN 3-RELATED-RELATED"/>
    <property type="match status" value="1"/>
</dbReference>
<feature type="region of interest" description="Disordered" evidence="7">
    <location>
        <begin position="357"/>
        <end position="382"/>
    </location>
</feature>
<evidence type="ECO:0008006" key="12">
    <source>
        <dbReference type="Google" id="ProtNLM"/>
    </source>
</evidence>
<dbReference type="SUPFAM" id="SSF54160">
    <property type="entry name" value="Chromo domain-like"/>
    <property type="match status" value="1"/>
</dbReference>
<feature type="region of interest" description="Disordered" evidence="7">
    <location>
        <begin position="724"/>
        <end position="749"/>
    </location>
</feature>
<evidence type="ECO:0000256" key="7">
    <source>
        <dbReference type="SAM" id="MobiDB-lite"/>
    </source>
</evidence>
<dbReference type="InterPro" id="IPR027417">
    <property type="entry name" value="P-loop_NTPase"/>
</dbReference>
<feature type="compositionally biased region" description="Basic residues" evidence="7">
    <location>
        <begin position="724"/>
        <end position="736"/>
    </location>
</feature>
<feature type="region of interest" description="Disordered" evidence="7">
    <location>
        <begin position="1453"/>
        <end position="1564"/>
    </location>
</feature>
<dbReference type="InterPro" id="IPR001650">
    <property type="entry name" value="Helicase_C-like"/>
</dbReference>
<protein>
    <recommendedName>
        <fullName evidence="12">Chromatin remodeling factor mit1</fullName>
    </recommendedName>
</protein>
<dbReference type="Proteomes" id="UP000076532">
    <property type="component" value="Unassembled WGS sequence"/>
</dbReference>
<feature type="coiled-coil region" evidence="6">
    <location>
        <begin position="410"/>
        <end position="437"/>
    </location>
</feature>
<dbReference type="InterPro" id="IPR000330">
    <property type="entry name" value="SNF2_N"/>
</dbReference>
<feature type="compositionally biased region" description="Basic residues" evidence="7">
    <location>
        <begin position="362"/>
        <end position="373"/>
    </location>
</feature>
<evidence type="ECO:0000256" key="1">
    <source>
        <dbReference type="ARBA" id="ARBA00004123"/>
    </source>
</evidence>
<evidence type="ECO:0000313" key="10">
    <source>
        <dbReference type="EMBL" id="KZP31162.1"/>
    </source>
</evidence>
<feature type="compositionally biased region" description="Basic residues" evidence="7">
    <location>
        <begin position="293"/>
        <end position="309"/>
    </location>
</feature>
<dbReference type="STRING" id="436010.A0A166TZP7"/>
<dbReference type="InterPro" id="IPR056616">
    <property type="entry name" value="Chromo_MIT1"/>
</dbReference>
<feature type="domain" description="Helicase C-terminal" evidence="9">
    <location>
        <begin position="1197"/>
        <end position="1348"/>
    </location>
</feature>
<reference evidence="10 11" key="1">
    <citation type="journal article" date="2016" name="Mol. Biol. Evol.">
        <title>Comparative Genomics of Early-Diverging Mushroom-Forming Fungi Provides Insights into the Origins of Lignocellulose Decay Capabilities.</title>
        <authorList>
            <person name="Nagy L.G."/>
            <person name="Riley R."/>
            <person name="Tritt A."/>
            <person name="Adam C."/>
            <person name="Daum C."/>
            <person name="Floudas D."/>
            <person name="Sun H."/>
            <person name="Yadav J.S."/>
            <person name="Pangilinan J."/>
            <person name="Larsson K.H."/>
            <person name="Matsuura K."/>
            <person name="Barry K."/>
            <person name="Labutti K."/>
            <person name="Kuo R."/>
            <person name="Ohm R.A."/>
            <person name="Bhattacharya S.S."/>
            <person name="Shirouzu T."/>
            <person name="Yoshinaga Y."/>
            <person name="Martin F.M."/>
            <person name="Grigoriev I.V."/>
            <person name="Hibbett D.S."/>
        </authorList>
    </citation>
    <scope>NUCLEOTIDE SEQUENCE [LARGE SCALE GENOMIC DNA]</scope>
    <source>
        <strain evidence="10 11">CBS 109695</strain>
    </source>
</reference>
<dbReference type="SMART" id="SM00487">
    <property type="entry name" value="DEXDc"/>
    <property type="match status" value="1"/>
</dbReference>
<dbReference type="Gene3D" id="3.40.50.300">
    <property type="entry name" value="P-loop containing nucleotide triphosphate hydrolases"/>
    <property type="match status" value="1"/>
</dbReference>
<dbReference type="GO" id="GO:0042393">
    <property type="term" value="F:histone binding"/>
    <property type="evidence" value="ECO:0007669"/>
    <property type="project" value="TreeGrafter"/>
</dbReference>
<dbReference type="InterPro" id="IPR038718">
    <property type="entry name" value="SNF2-like_sf"/>
</dbReference>
<feature type="region of interest" description="Disordered" evidence="7">
    <location>
        <begin position="1"/>
        <end position="40"/>
    </location>
</feature>
<dbReference type="SMART" id="SM00490">
    <property type="entry name" value="HELICc"/>
    <property type="match status" value="1"/>
</dbReference>
<evidence type="ECO:0000256" key="3">
    <source>
        <dbReference type="ARBA" id="ARBA00022801"/>
    </source>
</evidence>
<evidence type="ECO:0000256" key="5">
    <source>
        <dbReference type="ARBA" id="ARBA00023242"/>
    </source>
</evidence>
<keyword evidence="5" id="KW-0539">Nucleus</keyword>
<keyword evidence="2" id="KW-0547">Nucleotide-binding</keyword>
<feature type="domain" description="Helicase ATP-binding" evidence="8">
    <location>
        <begin position="888"/>
        <end position="1065"/>
    </location>
</feature>
<dbReference type="Pfam" id="PF00271">
    <property type="entry name" value="Helicase_C"/>
    <property type="match status" value="1"/>
</dbReference>
<evidence type="ECO:0000259" key="9">
    <source>
        <dbReference type="PROSITE" id="PS51194"/>
    </source>
</evidence>
<feature type="compositionally biased region" description="Pro residues" evidence="7">
    <location>
        <begin position="20"/>
        <end position="35"/>
    </location>
</feature>
<dbReference type="CDD" id="cd18793">
    <property type="entry name" value="SF2_C_SNF"/>
    <property type="match status" value="1"/>
</dbReference>
<dbReference type="Pfam" id="PF23615">
    <property type="entry name" value="Chromo_MIT1"/>
    <property type="match status" value="1"/>
</dbReference>
<keyword evidence="3" id="KW-0378">Hydrolase</keyword>
<keyword evidence="11" id="KW-1185">Reference proteome</keyword>
<dbReference type="GO" id="GO:0005634">
    <property type="term" value="C:nucleus"/>
    <property type="evidence" value="ECO:0007669"/>
    <property type="project" value="UniProtKB-SubCell"/>
</dbReference>
<proteinExistence type="predicted"/>
<feature type="compositionally biased region" description="Acidic residues" evidence="7">
    <location>
        <begin position="272"/>
        <end position="286"/>
    </location>
</feature>
<dbReference type="Pfam" id="PF00176">
    <property type="entry name" value="SNF2-rel_dom"/>
    <property type="match status" value="1"/>
</dbReference>
<keyword evidence="4" id="KW-0067">ATP-binding</keyword>
<dbReference type="SUPFAM" id="SSF52540">
    <property type="entry name" value="P-loop containing nucleoside triphosphate hydrolases"/>
    <property type="match status" value="2"/>
</dbReference>
<feature type="compositionally biased region" description="Acidic residues" evidence="7">
    <location>
        <begin position="739"/>
        <end position="749"/>
    </location>
</feature>
<evidence type="ECO:0000259" key="8">
    <source>
        <dbReference type="PROSITE" id="PS51192"/>
    </source>
</evidence>
<dbReference type="InterPro" id="IPR049730">
    <property type="entry name" value="SNF2/RAD54-like_C"/>
</dbReference>
<dbReference type="InterPro" id="IPR014001">
    <property type="entry name" value="Helicase_ATP-bd"/>
</dbReference>
<dbReference type="GO" id="GO:0016887">
    <property type="term" value="F:ATP hydrolysis activity"/>
    <property type="evidence" value="ECO:0007669"/>
    <property type="project" value="TreeGrafter"/>
</dbReference>
<dbReference type="OrthoDB" id="5857104at2759"/>
<name>A0A166TZP7_9AGAM</name>
<organism evidence="10 11">
    <name type="scientific">Athelia psychrophila</name>
    <dbReference type="NCBI Taxonomy" id="1759441"/>
    <lineage>
        <taxon>Eukaryota</taxon>
        <taxon>Fungi</taxon>
        <taxon>Dikarya</taxon>
        <taxon>Basidiomycota</taxon>
        <taxon>Agaricomycotina</taxon>
        <taxon>Agaricomycetes</taxon>
        <taxon>Agaricomycetidae</taxon>
        <taxon>Atheliales</taxon>
        <taxon>Atheliaceae</taxon>
        <taxon>Athelia</taxon>
    </lineage>
</organism>
<dbReference type="Pfam" id="PF15446">
    <property type="entry name" value="zf-PHD-like"/>
    <property type="match status" value="1"/>
</dbReference>
<dbReference type="GO" id="GO:0003677">
    <property type="term" value="F:DNA binding"/>
    <property type="evidence" value="ECO:0007669"/>
    <property type="project" value="TreeGrafter"/>
</dbReference>
<dbReference type="InterPro" id="IPR041684">
    <property type="entry name" value="Znf-PHD-like"/>
</dbReference>
<evidence type="ECO:0000256" key="6">
    <source>
        <dbReference type="SAM" id="Coils"/>
    </source>
</evidence>
<accession>A0A166TZP7</accession>
<dbReference type="GO" id="GO:0000785">
    <property type="term" value="C:chromatin"/>
    <property type="evidence" value="ECO:0007669"/>
    <property type="project" value="TreeGrafter"/>
</dbReference>
<evidence type="ECO:0000256" key="2">
    <source>
        <dbReference type="ARBA" id="ARBA00022741"/>
    </source>
</evidence>
<feature type="compositionally biased region" description="Basic residues" evidence="7">
    <location>
        <begin position="209"/>
        <end position="220"/>
    </location>
</feature>
<sequence length="1762" mass="197113">MSERTSEGLDDLFTSESTPSDPPPVSDLPLTPIPSSPDDGWRLPILVPYVQPPTLSPRTKSHYKYLPPEFVPLGVEFESAEIDKVVGEFQQGPDLYYFVKFQDGISHRMHSSLVTTKFGDFVERYYQEKKAGKLEKFSPDSAAVHPNSRVKLSITVPPLKKPITSYARDKRKKPVPRAQAIEETIPDSEGESASQEDGSSTDEGDFIRPARKSSRSKKTTVKPLPFSPRKTRAKKGFILPESEGDDDIVEIPPPTRKSTRSTKGVSSKYQDTEDYDDNESEEDESDIGTSSSRRGRGKTTHKAKKKKPVRGQAARPAYGNVRPVEDLAGDALSDEETAPLRAHRDVCEKCHRSHAAQLIKTASKRKGKGRKRRGSESDEDEGTVLEQLEKLGGWVRCLKCPVVAHWGCLASTQQDEIRKAIQVKDRLQAEKEAEANDDPADTSPIVVRRRDKLTTDQTTEFICGSCLKGGFCMGCMQIALAPDSRMDPKAPATANETDGDAQMLDGTKPAIEEDVVTPQELLFRCFTCKRLAHYEHLPVPTEYDEQSLDPILLAEHYQRSTAWKCADCASFTFQLDKILAWRPYPPNAIEAGPLEGKSSTQNLPREYLVKWLDKSYRRTQWVPHMWLSSTHAAKLKNFLSVGPKVELLLSAVPDENSLAEAGEKGDVEVAPFEIVVDSEQSGSKVTAVNVSLLDPAPDAERRIPLPWKTIDRVLDVVLLPGPKKSAKNKKKGRKRAVSSDEEDDPDGEIETEIQSTCVDGEQPADHLTETVAEWEDRTGRDLSATDIRHVVWAFIKWDDLSYEEATWDSPPRHGKFGYAAFETAFIRFVESRKVKIPKKALTSIEDRPTGMYKKKYALNREKGEQPVLGQDKALTLMPFQIDGFNWLCDNWWRLQHCILADEMGLGKTVQIVTFLGTIMKRWKAFPALVVVPNSTITNWVREFEKWAPNLRVVPFYGEAKSRAIIKKFELEHETKETGFLRAKFHVLVTTYETLTNTKDFTPVFKSIPRWEVLVVDEGQRLKSDSSLLFKKLNELHTEHRIIMTGTPLNNNMRELFNLMNFLDPEEWRDLDALQKEHEILTEELIKQLHERLRRYFLRRIKSEVLQLPPKNEVIVPVSMAPLQKEVYRSILSKNFTVLRSLTTTKLQSSGGKLNNILMQLRKCLQHPYLIDEGIEPRGLAAQEAHLKLIDASAKLRLMKMLLPQLRARGHRVLLFSQFVIALDFIEDFLSGEGMKYLRLDGNTKQADRQKGMDAFNKPDSDVFIYILSTRAGGVGINLWSADTVIIFDPDFNPHQDLQAIARAYRYGQKKTCLVFKLMVKDSAEERIMQTGKKKLVLDHLIVQKMDDDDGAGDDVQSILTYGAKALFEEGDQGIHDIIYSETDIEKLIEKTETEGDQADAEKKDGAFSFAKIWTAEKDNLEEMPDEPTDNNDADDAWAQTLARIAADNAKIEAQEKTGRGVRRKAAAQVMPIDTQYTPEKGKGKNKSYKSKSNISDESDGYAGSALNSSAPNGSDGDDSDSAYVAGQELRDLAQNSEKKRKTQTDNENHTTTGRQSAPIPGQPDDTDLCSMCGLDHQGTECYMTASSEHLVEYRKILMDPECGPIEPRQAAIAVIDETLFKRGKMHLIDGQPLHLLGISIPVPKPPKRSKPGAAVVGSSFPLNSSVAGSLASSSKRASSPVQIEEPSVKKAKVSSNPGTPCIICGLSPFHLVKDCPTVAQGPASVANVIKRFQDDPTQAHNVAVLTKILKKQKKQEAMVISD</sequence>
<dbReference type="PANTHER" id="PTHR45623:SF17">
    <property type="entry name" value="CHROMODOMAIN-HELICASE-DNA-BINDING PROTEIN 3-RELATED"/>
    <property type="match status" value="1"/>
</dbReference>
<dbReference type="EMBL" id="KV417490">
    <property type="protein sequence ID" value="KZP31162.1"/>
    <property type="molecule type" value="Genomic_DNA"/>
</dbReference>
<dbReference type="InterPro" id="IPR016197">
    <property type="entry name" value="Chromo-like_dom_sf"/>
</dbReference>